<accession>A0A5C6CZG1</accession>
<feature type="transmembrane region" description="Helical" evidence="5">
    <location>
        <begin position="93"/>
        <end position="111"/>
    </location>
</feature>
<keyword evidence="4 5" id="KW-0472">Membrane</keyword>
<dbReference type="InterPro" id="IPR011547">
    <property type="entry name" value="SLC26A/SulP_dom"/>
</dbReference>
<dbReference type="Gene3D" id="3.30.750.24">
    <property type="entry name" value="STAS domain"/>
    <property type="match status" value="1"/>
</dbReference>
<dbReference type="InterPro" id="IPR036513">
    <property type="entry name" value="STAS_dom_sf"/>
</dbReference>
<dbReference type="OrthoDB" id="9771198at2"/>
<comment type="subcellular location">
    <subcellularLocation>
        <location evidence="1">Membrane</location>
        <topology evidence="1">Multi-pass membrane protein</topology>
    </subcellularLocation>
</comment>
<dbReference type="AlphaFoldDB" id="A0A5C6CZG1"/>
<gene>
    <name evidence="7" type="primary">dauA</name>
    <name evidence="7" type="ORF">Poly41_67970</name>
</gene>
<dbReference type="CDD" id="cd07042">
    <property type="entry name" value="STAS_SulP_like_sulfate_transporter"/>
    <property type="match status" value="1"/>
</dbReference>
<evidence type="ECO:0000313" key="8">
    <source>
        <dbReference type="Proteomes" id="UP000319143"/>
    </source>
</evidence>
<sequence>MSSWLSRHTPKLIVCLREGYTRQQCFGDLSGGLTTAIISLPLAMALGIASIPEDVAEQMRLVHPWLTPPAMGLFTAVIGGFLISGLGGSRVQIGGPTAAFIPIIFGIAASYGYEGLMTATAMAGVILVLMGLFRFGQLVKYIPYPVTTGFTSGIAVTILVSQIKDFFGMSLHDEMGQPVALPAELIPKVQLLAGNISTINVYAAGVGVGSLVMLIALRRVMPRIPGAIVAVVVSSIIVSAMGWNDVGLTADGLQTAPLVETIGTRFGGIPDCLPPPRLPAFSFDLMRELIPAAMTIAVLSAIESLLSAVVADGMTGGRHRSDQELLAQGVANVASAMCFGLPATGAIARTAANIKSGGTTPLSGIVSATIILVFMLALAPLAKSIPLSALAAVLILVAWNICEIDHFRSLLRAPRPDVLTLLTTFGLTVFTDLVLGVGVGMIMASFLFMSRMAETSTIVGIRNRRGFDQEFDQEPATPDPKDPATLSDMDIPPEIEVYEINGPFFFGVADRLSDILRQFKAPPKVFILRMRYVPHIDATAMHALEEFFDKCRRQHTTLLLGGVHIQPLFELTRSGLLDKIGNDHVFENLDGALTYARVMVSGSPLAGQ</sequence>
<evidence type="ECO:0000256" key="1">
    <source>
        <dbReference type="ARBA" id="ARBA00004141"/>
    </source>
</evidence>
<feature type="transmembrane region" description="Helical" evidence="5">
    <location>
        <begin position="26"/>
        <end position="49"/>
    </location>
</feature>
<comment type="caution">
    <text evidence="7">The sequence shown here is derived from an EMBL/GenBank/DDBJ whole genome shotgun (WGS) entry which is preliminary data.</text>
</comment>
<dbReference type="InterPro" id="IPR002645">
    <property type="entry name" value="STAS_dom"/>
</dbReference>
<proteinExistence type="predicted"/>
<protein>
    <submittedName>
        <fullName evidence="7">C4-dicarboxylic acid transporter DauA</fullName>
    </submittedName>
</protein>
<organism evidence="7 8">
    <name type="scientific">Novipirellula artificiosorum</name>
    <dbReference type="NCBI Taxonomy" id="2528016"/>
    <lineage>
        <taxon>Bacteria</taxon>
        <taxon>Pseudomonadati</taxon>
        <taxon>Planctomycetota</taxon>
        <taxon>Planctomycetia</taxon>
        <taxon>Pirellulales</taxon>
        <taxon>Pirellulaceae</taxon>
        <taxon>Novipirellula</taxon>
    </lineage>
</organism>
<dbReference type="PROSITE" id="PS50801">
    <property type="entry name" value="STAS"/>
    <property type="match status" value="1"/>
</dbReference>
<evidence type="ECO:0000256" key="5">
    <source>
        <dbReference type="SAM" id="Phobius"/>
    </source>
</evidence>
<evidence type="ECO:0000259" key="6">
    <source>
        <dbReference type="PROSITE" id="PS50801"/>
    </source>
</evidence>
<dbReference type="Pfam" id="PF00916">
    <property type="entry name" value="Sulfate_transp"/>
    <property type="match status" value="1"/>
</dbReference>
<feature type="transmembrane region" description="Helical" evidence="5">
    <location>
        <begin position="117"/>
        <end position="135"/>
    </location>
</feature>
<name>A0A5C6CZG1_9BACT</name>
<evidence type="ECO:0000256" key="4">
    <source>
        <dbReference type="ARBA" id="ARBA00023136"/>
    </source>
</evidence>
<dbReference type="PANTHER" id="PTHR11814">
    <property type="entry name" value="SULFATE TRANSPORTER"/>
    <property type="match status" value="1"/>
</dbReference>
<feature type="transmembrane region" description="Helical" evidence="5">
    <location>
        <begin position="199"/>
        <end position="217"/>
    </location>
</feature>
<reference evidence="7 8" key="1">
    <citation type="submission" date="2019-02" db="EMBL/GenBank/DDBJ databases">
        <title>Deep-cultivation of Planctomycetes and their phenomic and genomic characterization uncovers novel biology.</title>
        <authorList>
            <person name="Wiegand S."/>
            <person name="Jogler M."/>
            <person name="Boedeker C."/>
            <person name="Pinto D."/>
            <person name="Vollmers J."/>
            <person name="Rivas-Marin E."/>
            <person name="Kohn T."/>
            <person name="Peeters S.H."/>
            <person name="Heuer A."/>
            <person name="Rast P."/>
            <person name="Oberbeckmann S."/>
            <person name="Bunk B."/>
            <person name="Jeske O."/>
            <person name="Meyerdierks A."/>
            <person name="Storesund J.E."/>
            <person name="Kallscheuer N."/>
            <person name="Luecker S."/>
            <person name="Lage O.M."/>
            <person name="Pohl T."/>
            <person name="Merkel B.J."/>
            <person name="Hornburger P."/>
            <person name="Mueller R.-W."/>
            <person name="Bruemmer F."/>
            <person name="Labrenz M."/>
            <person name="Spormann A.M."/>
            <person name="Op Den Camp H."/>
            <person name="Overmann J."/>
            <person name="Amann R."/>
            <person name="Jetten M.S.M."/>
            <person name="Mascher T."/>
            <person name="Medema M.H."/>
            <person name="Devos D.P."/>
            <person name="Kaster A.-K."/>
            <person name="Ovreas L."/>
            <person name="Rohde M."/>
            <person name="Galperin M.Y."/>
            <person name="Jogler C."/>
        </authorList>
    </citation>
    <scope>NUCLEOTIDE SEQUENCE [LARGE SCALE GENOMIC DNA]</scope>
    <source>
        <strain evidence="7 8">Poly41</strain>
    </source>
</reference>
<dbReference type="Proteomes" id="UP000319143">
    <property type="component" value="Unassembled WGS sequence"/>
</dbReference>
<feature type="transmembrane region" description="Helical" evidence="5">
    <location>
        <begin position="142"/>
        <end position="163"/>
    </location>
</feature>
<dbReference type="RefSeq" id="WP_146531453.1">
    <property type="nucleotide sequence ID" value="NZ_SJPV01000026.1"/>
</dbReference>
<feature type="transmembrane region" description="Helical" evidence="5">
    <location>
        <begin position="421"/>
        <end position="448"/>
    </location>
</feature>
<dbReference type="SUPFAM" id="SSF52091">
    <property type="entry name" value="SpoIIaa-like"/>
    <property type="match status" value="1"/>
</dbReference>
<evidence type="ECO:0000256" key="3">
    <source>
        <dbReference type="ARBA" id="ARBA00022989"/>
    </source>
</evidence>
<feature type="transmembrane region" description="Helical" evidence="5">
    <location>
        <begin position="360"/>
        <end position="378"/>
    </location>
</feature>
<dbReference type="InterPro" id="IPR001902">
    <property type="entry name" value="SLC26A/SulP_fam"/>
</dbReference>
<keyword evidence="3 5" id="KW-1133">Transmembrane helix</keyword>
<dbReference type="GO" id="GO:0055085">
    <property type="term" value="P:transmembrane transport"/>
    <property type="evidence" value="ECO:0007669"/>
    <property type="project" value="InterPro"/>
</dbReference>
<feature type="domain" description="STAS" evidence="6">
    <location>
        <begin position="485"/>
        <end position="596"/>
    </location>
</feature>
<feature type="transmembrane region" description="Helical" evidence="5">
    <location>
        <begin position="385"/>
        <end position="401"/>
    </location>
</feature>
<dbReference type="GO" id="GO:0016020">
    <property type="term" value="C:membrane"/>
    <property type="evidence" value="ECO:0007669"/>
    <property type="project" value="UniProtKB-SubCell"/>
</dbReference>
<dbReference type="EMBL" id="SJPV01000026">
    <property type="protein sequence ID" value="TWU28944.1"/>
    <property type="molecule type" value="Genomic_DNA"/>
</dbReference>
<feature type="transmembrane region" description="Helical" evidence="5">
    <location>
        <begin position="289"/>
        <end position="313"/>
    </location>
</feature>
<feature type="transmembrane region" description="Helical" evidence="5">
    <location>
        <begin position="224"/>
        <end position="243"/>
    </location>
</feature>
<keyword evidence="8" id="KW-1185">Reference proteome</keyword>
<keyword evidence="2 5" id="KW-0812">Transmembrane</keyword>
<evidence type="ECO:0000256" key="2">
    <source>
        <dbReference type="ARBA" id="ARBA00022692"/>
    </source>
</evidence>
<evidence type="ECO:0000313" key="7">
    <source>
        <dbReference type="EMBL" id="TWU28944.1"/>
    </source>
</evidence>
<feature type="transmembrane region" description="Helical" evidence="5">
    <location>
        <begin position="69"/>
        <end position="86"/>
    </location>
</feature>
<dbReference type="Pfam" id="PF01740">
    <property type="entry name" value="STAS"/>
    <property type="match status" value="1"/>
</dbReference>